<dbReference type="GO" id="GO:0004252">
    <property type="term" value="F:serine-type endopeptidase activity"/>
    <property type="evidence" value="ECO:0007669"/>
    <property type="project" value="InterPro"/>
</dbReference>
<dbReference type="InterPro" id="IPR001314">
    <property type="entry name" value="Peptidase_S1A"/>
</dbReference>
<dbReference type="PANTHER" id="PTHR24276">
    <property type="entry name" value="POLYSERASE-RELATED"/>
    <property type="match status" value="1"/>
</dbReference>
<evidence type="ECO:0000256" key="2">
    <source>
        <dbReference type="ARBA" id="ARBA00007664"/>
    </source>
</evidence>
<dbReference type="EMBL" id="GBRD01016942">
    <property type="protein sequence ID" value="JAG48885.1"/>
    <property type="molecule type" value="Transcribed_RNA"/>
</dbReference>
<dbReference type="InterPro" id="IPR009003">
    <property type="entry name" value="Peptidase_S1_PA"/>
</dbReference>
<proteinExistence type="inferred from homology"/>
<reference evidence="13" key="3">
    <citation type="submission" date="2014-09" db="EMBL/GenBank/DDBJ databases">
        <authorList>
            <person name="Magalhaes I.L.F."/>
            <person name="Oliveira U."/>
            <person name="Santos F.R."/>
            <person name="Vidigal T.H.D.A."/>
            <person name="Brescovit A.D."/>
            <person name="Santos A.J."/>
        </authorList>
    </citation>
    <scope>NUCLEOTIDE SEQUENCE</scope>
</reference>
<dbReference type="GO" id="GO:0006508">
    <property type="term" value="P:proteolysis"/>
    <property type="evidence" value="ECO:0007669"/>
    <property type="project" value="UniProtKB-KW"/>
</dbReference>
<evidence type="ECO:0000256" key="10">
    <source>
        <dbReference type="SAM" id="MobiDB-lite"/>
    </source>
</evidence>
<dbReference type="Gene3D" id="2.40.10.10">
    <property type="entry name" value="Trypsin-like serine proteases"/>
    <property type="match status" value="1"/>
</dbReference>
<dbReference type="EMBL" id="GBHO01037960">
    <property type="protein sequence ID" value="JAG05644.1"/>
    <property type="molecule type" value="Transcribed_RNA"/>
</dbReference>
<dbReference type="SUPFAM" id="SSF50494">
    <property type="entry name" value="Trypsin-like serine proteases"/>
    <property type="match status" value="1"/>
</dbReference>
<evidence type="ECO:0000256" key="4">
    <source>
        <dbReference type="ARBA" id="ARBA00022670"/>
    </source>
</evidence>
<keyword evidence="6" id="KW-0378">Hydrolase</keyword>
<dbReference type="PRINTS" id="PR00722">
    <property type="entry name" value="CHYMOTRYPSIN"/>
</dbReference>
<evidence type="ECO:0000256" key="1">
    <source>
        <dbReference type="ARBA" id="ARBA00004613"/>
    </source>
</evidence>
<dbReference type="AlphaFoldDB" id="A0A0A9WD07"/>
<keyword evidence="8" id="KW-1015">Disulfide bond</keyword>
<dbReference type="PROSITE" id="PS50240">
    <property type="entry name" value="TRYPSIN_DOM"/>
    <property type="match status" value="1"/>
</dbReference>
<protein>
    <submittedName>
        <fullName evidence="12">Serine protease 44</fullName>
    </submittedName>
</protein>
<evidence type="ECO:0000256" key="3">
    <source>
        <dbReference type="ARBA" id="ARBA00022525"/>
    </source>
</evidence>
<dbReference type="InterPro" id="IPR050430">
    <property type="entry name" value="Peptidase_S1"/>
</dbReference>
<dbReference type="InterPro" id="IPR001254">
    <property type="entry name" value="Trypsin_dom"/>
</dbReference>
<dbReference type="GO" id="GO:0005576">
    <property type="term" value="C:extracellular region"/>
    <property type="evidence" value="ECO:0007669"/>
    <property type="project" value="UniProtKB-SubCell"/>
</dbReference>
<keyword evidence="7" id="KW-0720">Serine protease</keyword>
<keyword evidence="5" id="KW-0732">Signal</keyword>
<evidence type="ECO:0000259" key="11">
    <source>
        <dbReference type="PROSITE" id="PS50240"/>
    </source>
</evidence>
<keyword evidence="4 12" id="KW-0645">Protease</keyword>
<sequence length="368" mass="40532">MVVVSAINVSTKMDLCLLSCSISLLIIIQLVENHKVNFTPSHVDTIKRSEDGVPLPTNVSTSYTQHNTKIYPEPSPRSADSDDEGRIINGQPANPGEFPFMVSIQNYYTWGNICGGSLVSIFHVLTACHCLVYDVTGVKPTLKRSYQYSLLAGTVDISVNGRDRGARRYARVLHAHPKCFKHFAGWIWDVGIITAASRFPIRNGSIELIPFPRFTKNTVQNLTSNAANCTSMGWGKTEFNRDSLLLLKVELELQTPEVCYELLLLADRFVRFDRSTQICTLGEDSKDSCQCDSGGPLICVDNHGKKVLCGVVSWGIGCGRYMVPGVYARLDVAEPWIRAVMSGTSNNPLSVPKGPLVLTIIIATTNIF</sequence>
<accession>A0A0A9WD07</accession>
<dbReference type="SMART" id="SM00020">
    <property type="entry name" value="Tryp_SPc"/>
    <property type="match status" value="1"/>
</dbReference>
<evidence type="ECO:0000256" key="6">
    <source>
        <dbReference type="ARBA" id="ARBA00022801"/>
    </source>
</evidence>
<reference evidence="12" key="1">
    <citation type="journal article" date="2014" name="PLoS ONE">
        <title>Transcriptome-Based Identification of ABC Transporters in the Western Tarnished Plant Bug Lygus hesperus.</title>
        <authorList>
            <person name="Hull J.J."/>
            <person name="Chaney K."/>
            <person name="Geib S.M."/>
            <person name="Fabrick J.A."/>
            <person name="Brent C.S."/>
            <person name="Walsh D."/>
            <person name="Lavine L.C."/>
        </authorList>
    </citation>
    <scope>NUCLEOTIDE SEQUENCE</scope>
</reference>
<dbReference type="CDD" id="cd00190">
    <property type="entry name" value="Tryp_SPc"/>
    <property type="match status" value="1"/>
</dbReference>
<name>A0A0A9WD07_LYGHE</name>
<evidence type="ECO:0000256" key="7">
    <source>
        <dbReference type="ARBA" id="ARBA00022825"/>
    </source>
</evidence>
<dbReference type="Pfam" id="PF00089">
    <property type="entry name" value="Trypsin"/>
    <property type="match status" value="1"/>
</dbReference>
<keyword evidence="3" id="KW-0964">Secreted</keyword>
<evidence type="ECO:0000256" key="5">
    <source>
        <dbReference type="ARBA" id="ARBA00022729"/>
    </source>
</evidence>
<keyword evidence="9" id="KW-0325">Glycoprotein</keyword>
<dbReference type="PANTHER" id="PTHR24276:SF91">
    <property type="entry name" value="AT26814P-RELATED"/>
    <property type="match status" value="1"/>
</dbReference>
<feature type="region of interest" description="Disordered" evidence="10">
    <location>
        <begin position="64"/>
        <end position="87"/>
    </location>
</feature>
<organism evidence="12">
    <name type="scientific">Lygus hesperus</name>
    <name type="common">Western plant bug</name>
    <dbReference type="NCBI Taxonomy" id="30085"/>
    <lineage>
        <taxon>Eukaryota</taxon>
        <taxon>Metazoa</taxon>
        <taxon>Ecdysozoa</taxon>
        <taxon>Arthropoda</taxon>
        <taxon>Hexapoda</taxon>
        <taxon>Insecta</taxon>
        <taxon>Pterygota</taxon>
        <taxon>Neoptera</taxon>
        <taxon>Paraneoptera</taxon>
        <taxon>Hemiptera</taxon>
        <taxon>Heteroptera</taxon>
        <taxon>Panheteroptera</taxon>
        <taxon>Cimicomorpha</taxon>
        <taxon>Miridae</taxon>
        <taxon>Mirini</taxon>
        <taxon>Lygus</taxon>
    </lineage>
</organism>
<evidence type="ECO:0000313" key="12">
    <source>
        <dbReference type="EMBL" id="JAG05644.1"/>
    </source>
</evidence>
<gene>
    <name evidence="12" type="primary">Prss44_3</name>
    <name evidence="12" type="ORF">CM83_6478</name>
</gene>
<evidence type="ECO:0000256" key="9">
    <source>
        <dbReference type="ARBA" id="ARBA00023180"/>
    </source>
</evidence>
<reference evidence="12" key="2">
    <citation type="submission" date="2014-07" db="EMBL/GenBank/DDBJ databases">
        <authorList>
            <person name="Hull J."/>
        </authorList>
    </citation>
    <scope>NUCLEOTIDE SEQUENCE</scope>
</reference>
<dbReference type="InterPro" id="IPR043504">
    <property type="entry name" value="Peptidase_S1_PA_chymotrypsin"/>
</dbReference>
<evidence type="ECO:0000256" key="8">
    <source>
        <dbReference type="ARBA" id="ARBA00023157"/>
    </source>
</evidence>
<evidence type="ECO:0000313" key="13">
    <source>
        <dbReference type="EMBL" id="JAG48885.1"/>
    </source>
</evidence>
<feature type="domain" description="Peptidase S1" evidence="11">
    <location>
        <begin position="87"/>
        <end position="342"/>
    </location>
</feature>
<comment type="subcellular location">
    <subcellularLocation>
        <location evidence="1">Secreted</location>
    </subcellularLocation>
</comment>
<comment type="similarity">
    <text evidence="2">Belongs to the peptidase S1 family.</text>
</comment>
<dbReference type="FunFam" id="2.40.10.10:FF:000054">
    <property type="entry name" value="Complement C1r subcomponent"/>
    <property type="match status" value="1"/>
</dbReference>